<keyword evidence="12" id="KW-1185">Reference proteome</keyword>
<dbReference type="GO" id="GO:0033617">
    <property type="term" value="P:mitochondrial respiratory chain complex IV assembly"/>
    <property type="evidence" value="ECO:0007669"/>
    <property type="project" value="UniProtKB-UniRule"/>
</dbReference>
<keyword evidence="7 9" id="KW-0496">Mitochondrion</keyword>
<keyword evidence="5 9" id="KW-0812">Transmembrane</keyword>
<keyword evidence="9" id="KW-0999">Mitochondrion inner membrane</keyword>
<accession>A0A165V9X6</accession>
<gene>
    <name evidence="11" type="ORF">NEOLEDRAFT_1128119</name>
</gene>
<dbReference type="InterPro" id="IPR041752">
    <property type="entry name" value="Coa3"/>
</dbReference>
<evidence type="ECO:0000313" key="11">
    <source>
        <dbReference type="EMBL" id="KZT29386.1"/>
    </source>
</evidence>
<dbReference type="EMBL" id="KV425554">
    <property type="protein sequence ID" value="KZT29386.1"/>
    <property type="molecule type" value="Genomic_DNA"/>
</dbReference>
<keyword evidence="8 9" id="KW-0472">Membrane</keyword>
<keyword evidence="6 9" id="KW-1133">Transmembrane helix</keyword>
<feature type="domain" description="Cytochrome c oxidase assembly factor 3 mitochondrial coiled-coil" evidence="10">
    <location>
        <begin position="4"/>
        <end position="49"/>
    </location>
</feature>
<dbReference type="STRING" id="1314782.A0A165V9X6"/>
<dbReference type="Pfam" id="PF09813">
    <property type="entry name" value="Coa3_cc"/>
    <property type="match status" value="1"/>
</dbReference>
<evidence type="ECO:0000256" key="9">
    <source>
        <dbReference type="RuleBase" id="RU367056"/>
    </source>
</evidence>
<comment type="subcellular location">
    <subcellularLocation>
        <location evidence="2">Mitochondrion membrane</location>
        <topology evidence="2">Single-pass membrane protein</topology>
    </subcellularLocation>
</comment>
<proteinExistence type="inferred from homology"/>
<dbReference type="Proteomes" id="UP000076761">
    <property type="component" value="Unassembled WGS sequence"/>
</dbReference>
<evidence type="ECO:0000256" key="3">
    <source>
        <dbReference type="ARBA" id="ARBA00007035"/>
    </source>
</evidence>
<reference evidence="11 12" key="1">
    <citation type="journal article" date="2016" name="Mol. Biol. Evol.">
        <title>Comparative Genomics of Early-Diverging Mushroom-Forming Fungi Provides Insights into the Origins of Lignocellulose Decay Capabilities.</title>
        <authorList>
            <person name="Nagy L.G."/>
            <person name="Riley R."/>
            <person name="Tritt A."/>
            <person name="Adam C."/>
            <person name="Daum C."/>
            <person name="Floudas D."/>
            <person name="Sun H."/>
            <person name="Yadav J.S."/>
            <person name="Pangilinan J."/>
            <person name="Larsson K.H."/>
            <person name="Matsuura K."/>
            <person name="Barry K."/>
            <person name="Labutti K."/>
            <person name="Kuo R."/>
            <person name="Ohm R.A."/>
            <person name="Bhattacharya S.S."/>
            <person name="Shirouzu T."/>
            <person name="Yoshinaga Y."/>
            <person name="Martin F.M."/>
            <person name="Grigoriev I.V."/>
            <person name="Hibbett D.S."/>
        </authorList>
    </citation>
    <scope>NUCLEOTIDE SEQUENCE [LARGE SCALE GENOMIC DNA]</scope>
    <source>
        <strain evidence="11 12">HHB14362 ss-1</strain>
    </source>
</reference>
<dbReference type="InterPro" id="IPR018628">
    <property type="entry name" value="Coa3_CC"/>
</dbReference>
<feature type="transmembrane region" description="Helical" evidence="9">
    <location>
        <begin position="12"/>
        <end position="33"/>
    </location>
</feature>
<protein>
    <recommendedName>
        <fullName evidence="9">Cytochrome c oxidase assembly factor 3</fullName>
    </recommendedName>
</protein>
<dbReference type="PANTHER" id="PTHR15642">
    <property type="entry name" value="CYTOCHROME C OXIDASE ASSEMBLY FACTOR 3, MITOCHONDRIAL"/>
    <property type="match status" value="1"/>
</dbReference>
<evidence type="ECO:0000256" key="5">
    <source>
        <dbReference type="ARBA" id="ARBA00022692"/>
    </source>
</evidence>
<evidence type="ECO:0000256" key="2">
    <source>
        <dbReference type="ARBA" id="ARBA00004304"/>
    </source>
</evidence>
<dbReference type="GO" id="GO:0005743">
    <property type="term" value="C:mitochondrial inner membrane"/>
    <property type="evidence" value="ECO:0007669"/>
    <property type="project" value="UniProtKB-UniRule"/>
</dbReference>
<organism evidence="11 12">
    <name type="scientific">Neolentinus lepideus HHB14362 ss-1</name>
    <dbReference type="NCBI Taxonomy" id="1314782"/>
    <lineage>
        <taxon>Eukaryota</taxon>
        <taxon>Fungi</taxon>
        <taxon>Dikarya</taxon>
        <taxon>Basidiomycota</taxon>
        <taxon>Agaricomycotina</taxon>
        <taxon>Agaricomycetes</taxon>
        <taxon>Gloeophyllales</taxon>
        <taxon>Gloeophyllaceae</taxon>
        <taxon>Neolentinus</taxon>
    </lineage>
</organism>
<sequence length="130" mass="13999">MSPGLKRARAPYRIRNAITGVAIGAFAAGVWWYSMRAVNQDVFDDVDEQAKALAEERARNARETTVVAAAGDPIPVIPPSLAPSPAPRGLLARYLDSRFPGLLDPRTKTFVWGAPPVDRVGRIGDPPSHA</sequence>
<comment type="subunit">
    <text evidence="4 9">Component of 250-400 kDa complexes called cytochrome oxidase assembly intermediates or COA complexes.</text>
</comment>
<evidence type="ECO:0000256" key="8">
    <source>
        <dbReference type="ARBA" id="ARBA00023136"/>
    </source>
</evidence>
<evidence type="ECO:0000259" key="10">
    <source>
        <dbReference type="Pfam" id="PF09813"/>
    </source>
</evidence>
<evidence type="ECO:0000256" key="7">
    <source>
        <dbReference type="ARBA" id="ARBA00023128"/>
    </source>
</evidence>
<dbReference type="AlphaFoldDB" id="A0A165V9X6"/>
<dbReference type="OrthoDB" id="10018333at2759"/>
<comment type="similarity">
    <text evidence="3 9">Belongs to the COA3 family.</text>
</comment>
<dbReference type="InParanoid" id="A0A165V9X6"/>
<name>A0A165V9X6_9AGAM</name>
<dbReference type="PANTHER" id="PTHR15642:SF3">
    <property type="entry name" value="CYTOCHROME C OXIDASE ASSEMBLY FACTOR 3 HOMOLOG, MITOCHONDRIAL"/>
    <property type="match status" value="1"/>
</dbReference>
<evidence type="ECO:0000256" key="4">
    <source>
        <dbReference type="ARBA" id="ARBA00011351"/>
    </source>
</evidence>
<evidence type="ECO:0000256" key="6">
    <source>
        <dbReference type="ARBA" id="ARBA00022989"/>
    </source>
</evidence>
<evidence type="ECO:0000313" key="12">
    <source>
        <dbReference type="Proteomes" id="UP000076761"/>
    </source>
</evidence>
<evidence type="ECO:0000256" key="1">
    <source>
        <dbReference type="ARBA" id="ARBA00003064"/>
    </source>
</evidence>
<comment type="function">
    <text evidence="1 9">Required for assembly of cytochrome c oxidase (complex IV).</text>
</comment>